<keyword evidence="4" id="KW-0274">FAD</keyword>
<evidence type="ECO:0000256" key="1">
    <source>
        <dbReference type="ARBA" id="ARBA00001974"/>
    </source>
</evidence>
<evidence type="ECO:0000256" key="6">
    <source>
        <dbReference type="ARBA" id="ARBA00023004"/>
    </source>
</evidence>
<evidence type="ECO:0000256" key="3">
    <source>
        <dbReference type="ARBA" id="ARBA00022723"/>
    </source>
</evidence>
<keyword evidence="11" id="KW-1185">Reference proteome</keyword>
<keyword evidence="2" id="KW-0285">Flavoprotein</keyword>
<organism evidence="10 11">
    <name type="scientific">Marinobacter persicus</name>
    <dbReference type="NCBI Taxonomy" id="930118"/>
    <lineage>
        <taxon>Bacteria</taxon>
        <taxon>Pseudomonadati</taxon>
        <taxon>Pseudomonadota</taxon>
        <taxon>Gammaproteobacteria</taxon>
        <taxon>Pseudomonadales</taxon>
        <taxon>Marinobacteraceae</taxon>
        <taxon>Marinobacter</taxon>
    </lineage>
</organism>
<dbReference type="OrthoDB" id="9811557at2"/>
<protein>
    <submittedName>
        <fullName evidence="10">FAD/FMN-containing dehydrogenase</fullName>
    </submittedName>
</protein>
<evidence type="ECO:0000313" key="11">
    <source>
        <dbReference type="Proteomes" id="UP000199445"/>
    </source>
</evidence>
<dbReference type="GO" id="GO:1903457">
    <property type="term" value="P:lactate catabolic process"/>
    <property type="evidence" value="ECO:0007669"/>
    <property type="project" value="TreeGrafter"/>
</dbReference>
<dbReference type="PROSITE" id="PS51379">
    <property type="entry name" value="4FE4S_FER_2"/>
    <property type="match status" value="1"/>
</dbReference>
<dbReference type="SUPFAM" id="SSF46548">
    <property type="entry name" value="alpha-helical ferredoxin"/>
    <property type="match status" value="1"/>
</dbReference>
<gene>
    <name evidence="10" type="ORF">SAMN05216429_11012</name>
</gene>
<comment type="cofactor">
    <cofactor evidence="1">
        <name>FAD</name>
        <dbReference type="ChEBI" id="CHEBI:57692"/>
    </cofactor>
</comment>
<dbReference type="Pfam" id="PF02913">
    <property type="entry name" value="FAD-oxidase_C"/>
    <property type="match status" value="1"/>
</dbReference>
<evidence type="ECO:0000313" key="10">
    <source>
        <dbReference type="EMBL" id="SFK08098.1"/>
    </source>
</evidence>
<dbReference type="InterPro" id="IPR016167">
    <property type="entry name" value="FAD-bd_PCMH_sub1"/>
</dbReference>
<dbReference type="GO" id="GO:0046872">
    <property type="term" value="F:metal ion binding"/>
    <property type="evidence" value="ECO:0007669"/>
    <property type="project" value="UniProtKB-KW"/>
</dbReference>
<dbReference type="InterPro" id="IPR004017">
    <property type="entry name" value="Cys_rich_dom"/>
</dbReference>
<keyword evidence="5" id="KW-0560">Oxidoreductase</keyword>
<dbReference type="Gene3D" id="3.30.465.10">
    <property type="match status" value="1"/>
</dbReference>
<dbReference type="Pfam" id="PF13183">
    <property type="entry name" value="Fer4_8"/>
    <property type="match status" value="1"/>
</dbReference>
<evidence type="ECO:0000259" key="8">
    <source>
        <dbReference type="PROSITE" id="PS51379"/>
    </source>
</evidence>
<feature type="domain" description="4Fe-4S ferredoxin-type" evidence="8">
    <location>
        <begin position="612"/>
        <end position="645"/>
    </location>
</feature>
<dbReference type="InterPro" id="IPR004113">
    <property type="entry name" value="FAD-bd_oxidored_4_C"/>
</dbReference>
<proteinExistence type="predicted"/>
<sequence>MAKTQQTSGNGEFPTDLAEALKARVRGDVRLEPADRALYATDASNYRQVPLGVVLPRDDADVETVVALAREYEVPLLARGAGTSLAGQTCNAAIVLDTSRYMNKILHLDPEARHADVQPGVVCDQLRNAAEEHGLTFGPDPSTHTHCTLGGMVGNNSCGAHSVMAGKTVDNIESMEVLTYDGLRLTVGPTSEQELEEIIAAGGRKGELYAGMRNLRDKYADAIRQGFPQIRRRVSGYNLEALLPENGFNVAEALIGTEGTCAITLSARAKLIPSPPHRVLVVFGYDDICQAGDEGPAIMETGPLALEGIDDQIVSDMRRKGYGLKALEGLPEGDGWLLAEYGGDTFEEAEEKAEKALKRVGERCRDSRIYTDTAEANLVWSVRKSGAAATNAFPGEPETYPGWEDAAVDPAQVGQYLRDYRALLDRYGYRSSLYGHFGDGCIHGRVTFDLSTHEGVKKWRAFTEEAADLVVSYGGSLSGEHGDGQARAELWPRMFGPELMQAFAEFKALWDPGHRLNPHKLIEPYRMDENLRVGPDSSQMDPKPLYFTFPKDLGSFAQAAGRCVGVGKCRSGSGGIMCPSFRGTGEEQHSTRGRARLLFEMLEGDPVDTGWNSPAVHDALEMCLGCKACKHECPVQVDMATYKAEFMAHYYERNRRPKQAWTFGRIHEWSRLAGYAPKLVNTLTGLPGINQAVRAVTGMSEHRELPKFSDQPFTKNYQSPVPARGDRPTVMLWPDTFNNFLDAGVPGSAKRVLEALGYEVQLPGKPLCCGRPLYDYGFLDKARKRLEQTMAVLEPAIRAGIPVVGVEPSCMSVFRDELLNFFPNDERAKWLSGNTWLLPDFLNTLELRVWPTLEGAVLLHGHCHQKAFDGMDGTRAVFEKLGLTVNTPDTGCCGMAGGFGFEADKYEVSQRIAEDVLLPAVRNSDEGTFIVSDGFSCREQIQRGASRNVLHSAQLLERAFCGPAGCSEEAS</sequence>
<dbReference type="PANTHER" id="PTHR11748">
    <property type="entry name" value="D-LACTATE DEHYDROGENASE"/>
    <property type="match status" value="1"/>
</dbReference>
<dbReference type="GO" id="GO:0051536">
    <property type="term" value="F:iron-sulfur cluster binding"/>
    <property type="evidence" value="ECO:0007669"/>
    <property type="project" value="UniProtKB-KW"/>
</dbReference>
<keyword evidence="6" id="KW-0408">Iron</keyword>
<dbReference type="Gene3D" id="3.30.43.10">
    <property type="entry name" value="Uridine Diphospho-n-acetylenolpyruvylglucosamine Reductase, domain 2"/>
    <property type="match status" value="1"/>
</dbReference>
<dbReference type="InterPro" id="IPR017900">
    <property type="entry name" value="4Fe4S_Fe_S_CS"/>
</dbReference>
<evidence type="ECO:0000256" key="2">
    <source>
        <dbReference type="ARBA" id="ARBA00022630"/>
    </source>
</evidence>
<evidence type="ECO:0000256" key="5">
    <source>
        <dbReference type="ARBA" id="ARBA00023002"/>
    </source>
</evidence>
<evidence type="ECO:0000256" key="7">
    <source>
        <dbReference type="ARBA" id="ARBA00023014"/>
    </source>
</evidence>
<keyword evidence="7" id="KW-0411">Iron-sulfur</keyword>
<dbReference type="InterPro" id="IPR016169">
    <property type="entry name" value="FAD-bd_PCMH_sub2"/>
</dbReference>
<dbReference type="InterPro" id="IPR016166">
    <property type="entry name" value="FAD-bd_PCMH"/>
</dbReference>
<evidence type="ECO:0000256" key="4">
    <source>
        <dbReference type="ARBA" id="ARBA00022827"/>
    </source>
</evidence>
<reference evidence="10 11" key="1">
    <citation type="submission" date="2016-10" db="EMBL/GenBank/DDBJ databases">
        <authorList>
            <person name="de Groot N.N."/>
        </authorList>
    </citation>
    <scope>NUCLEOTIDE SEQUENCE [LARGE SCALE GENOMIC DNA]</scope>
    <source>
        <strain evidence="10 11">IBRC-M 10445</strain>
    </source>
</reference>
<dbReference type="GO" id="GO:0004458">
    <property type="term" value="F:D-lactate dehydrogenase (cytochrome) activity"/>
    <property type="evidence" value="ECO:0007669"/>
    <property type="project" value="TreeGrafter"/>
</dbReference>
<dbReference type="Proteomes" id="UP000199445">
    <property type="component" value="Unassembled WGS sequence"/>
</dbReference>
<dbReference type="SUPFAM" id="SSF55103">
    <property type="entry name" value="FAD-linked oxidases, C-terminal domain"/>
    <property type="match status" value="1"/>
</dbReference>
<feature type="domain" description="FAD-binding PCMH-type" evidence="9">
    <location>
        <begin position="46"/>
        <end position="274"/>
    </location>
</feature>
<dbReference type="PANTHER" id="PTHR11748:SF119">
    <property type="entry name" value="D-2-HYDROXYGLUTARATE DEHYDROGENASE"/>
    <property type="match status" value="1"/>
</dbReference>
<dbReference type="InterPro" id="IPR006094">
    <property type="entry name" value="Oxid_FAD_bind_N"/>
</dbReference>
<dbReference type="GO" id="GO:0071949">
    <property type="term" value="F:FAD binding"/>
    <property type="evidence" value="ECO:0007669"/>
    <property type="project" value="InterPro"/>
</dbReference>
<dbReference type="GO" id="GO:0008720">
    <property type="term" value="F:D-lactate dehydrogenase (NAD+) activity"/>
    <property type="evidence" value="ECO:0007669"/>
    <property type="project" value="TreeGrafter"/>
</dbReference>
<dbReference type="InterPro" id="IPR017896">
    <property type="entry name" value="4Fe4S_Fe-S-bd"/>
</dbReference>
<dbReference type="PROSITE" id="PS00198">
    <property type="entry name" value="4FE4S_FER_1"/>
    <property type="match status" value="1"/>
</dbReference>
<dbReference type="EMBL" id="FOSC01000010">
    <property type="protein sequence ID" value="SFK08098.1"/>
    <property type="molecule type" value="Genomic_DNA"/>
</dbReference>
<dbReference type="Pfam" id="PF01565">
    <property type="entry name" value="FAD_binding_4"/>
    <property type="match status" value="1"/>
</dbReference>
<dbReference type="InterPro" id="IPR036318">
    <property type="entry name" value="FAD-bd_PCMH-like_sf"/>
</dbReference>
<dbReference type="AlphaFoldDB" id="A0A1I3WKP2"/>
<dbReference type="RefSeq" id="WP_091705685.1">
    <property type="nucleotide sequence ID" value="NZ_BMYN01000006.1"/>
</dbReference>
<evidence type="ECO:0000259" key="9">
    <source>
        <dbReference type="PROSITE" id="PS51387"/>
    </source>
</evidence>
<accession>A0A1I3WKP2</accession>
<dbReference type="SUPFAM" id="SSF56176">
    <property type="entry name" value="FAD-binding/transporter-associated domain-like"/>
    <property type="match status" value="1"/>
</dbReference>
<dbReference type="PROSITE" id="PS51387">
    <property type="entry name" value="FAD_PCMH"/>
    <property type="match status" value="1"/>
</dbReference>
<dbReference type="InterPro" id="IPR016164">
    <property type="entry name" value="FAD-linked_Oxase-like_C"/>
</dbReference>
<dbReference type="Gene3D" id="3.30.70.2740">
    <property type="match status" value="1"/>
</dbReference>
<keyword evidence="3" id="KW-0479">Metal-binding</keyword>
<dbReference type="Pfam" id="PF02754">
    <property type="entry name" value="CCG"/>
    <property type="match status" value="2"/>
</dbReference>
<name>A0A1I3WKP2_9GAMM</name>